<dbReference type="EMBL" id="CP069103">
    <property type="protein sequence ID" value="QSS52542.1"/>
    <property type="molecule type" value="Genomic_DNA"/>
</dbReference>
<dbReference type="VEuPathDB" id="FungiDB:I7I53_08220"/>
<organism evidence="1 2">
    <name type="scientific">Ajellomyces capsulatus (strain H88)</name>
    <name type="common">Darling's disease fungus</name>
    <name type="synonym">Histoplasma capsulatum</name>
    <dbReference type="NCBI Taxonomy" id="544711"/>
    <lineage>
        <taxon>Eukaryota</taxon>
        <taxon>Fungi</taxon>
        <taxon>Dikarya</taxon>
        <taxon>Ascomycota</taxon>
        <taxon>Pezizomycotina</taxon>
        <taxon>Eurotiomycetes</taxon>
        <taxon>Eurotiomycetidae</taxon>
        <taxon>Onygenales</taxon>
        <taxon>Ajellomycetaceae</taxon>
        <taxon>Histoplasma</taxon>
    </lineage>
</organism>
<evidence type="ECO:0000313" key="1">
    <source>
        <dbReference type="EMBL" id="QSS52542.1"/>
    </source>
</evidence>
<evidence type="ECO:0000313" key="2">
    <source>
        <dbReference type="Proteomes" id="UP000663419"/>
    </source>
</evidence>
<reference evidence="1" key="1">
    <citation type="submission" date="2021-01" db="EMBL/GenBank/DDBJ databases">
        <title>Chromosome-level genome assembly of a human fungal pathogen reveals clustering of transcriptionally co-regulated genes.</title>
        <authorList>
            <person name="Voorhies M."/>
            <person name="Cohen S."/>
            <person name="Shea T.P."/>
            <person name="Petrus S."/>
            <person name="Munoz J.F."/>
            <person name="Poplawski S."/>
            <person name="Goldman W.E."/>
            <person name="Michael T."/>
            <person name="Cuomo C.A."/>
            <person name="Sil A."/>
            <person name="Beyhan S."/>
        </authorList>
    </citation>
    <scope>NUCLEOTIDE SEQUENCE</scope>
    <source>
        <strain evidence="1">H88</strain>
    </source>
</reference>
<protein>
    <submittedName>
        <fullName evidence="1">Uncharacterized protein</fullName>
    </submittedName>
</protein>
<accession>A0A8A1LKN5</accession>
<gene>
    <name evidence="1" type="ORF">I7I53_08220</name>
</gene>
<proteinExistence type="predicted"/>
<sequence>MKLCLRQLSFQDNFISLFRVERSGRLFFNGKLLWEPKKLSLSWSEPIHRANRRILYFERFVIFTGEGDEAFSIYCFSLFLAFCNTPARQHQYEQVKAVLKEIWDVSITSIGHPVLLEECIERQG</sequence>
<dbReference type="Proteomes" id="UP000663419">
    <property type="component" value="Chromosome 2"/>
</dbReference>
<dbReference type="AlphaFoldDB" id="A0A8A1LKN5"/>
<name>A0A8A1LKN5_AJEC8</name>